<evidence type="ECO:0000313" key="4">
    <source>
        <dbReference type="EMBL" id="NPD92744.1"/>
    </source>
</evidence>
<feature type="chain" id="PRO_5045500572" evidence="2">
    <location>
        <begin position="21"/>
        <end position="160"/>
    </location>
</feature>
<proteinExistence type="predicted"/>
<dbReference type="SUPFAM" id="SSF56925">
    <property type="entry name" value="OMPA-like"/>
    <property type="match status" value="1"/>
</dbReference>
<name>A0ABX2AR99_9BACT</name>
<reference evidence="4 5" key="1">
    <citation type="submission" date="2020-05" db="EMBL/GenBank/DDBJ databases">
        <title>Distinct polysaccharide utilization as determinants for interspecies competition between intestinal Prevotella spp.</title>
        <authorList>
            <person name="Galvez E.J.C."/>
            <person name="Iljazovic A."/>
            <person name="Strowig T."/>
        </authorList>
    </citation>
    <scope>NUCLEOTIDE SEQUENCE [LARGE SCALE GENOMIC DNA]</scope>
    <source>
        <strain evidence="4 5">PMUR</strain>
    </source>
</reference>
<dbReference type="EMBL" id="JABKKF010000010">
    <property type="protein sequence ID" value="NPD92744.1"/>
    <property type="molecule type" value="Genomic_DNA"/>
</dbReference>
<comment type="caution">
    <text evidence="4">The sequence shown here is derived from an EMBL/GenBank/DDBJ whole genome shotgun (WGS) entry which is preliminary data.</text>
</comment>
<sequence length="160" mass="17748">MRKKLLVAITALMVCMAGHAQFEKGKYYLGASMSGIGLSYNGSEKSKIGIHAKGGYLFDDNFMLTLKAGYDKLKDVPMVFSTGIGARYYIEQNGLFLGGGVDFVHNGDLYDDFMPTVHVGYAFFLSRTVTIEPELYYNQSFKNHGDYSTIGFRIGLGVYL</sequence>
<dbReference type="RefSeq" id="WP_172276224.1">
    <property type="nucleotide sequence ID" value="NZ_CASGMU010000009.1"/>
</dbReference>
<dbReference type="Pfam" id="PF13505">
    <property type="entry name" value="OMP_b-brl"/>
    <property type="match status" value="1"/>
</dbReference>
<protein>
    <submittedName>
        <fullName evidence="4">Outer membrane beta-barrel protein</fullName>
    </submittedName>
</protein>
<dbReference type="Proteomes" id="UP000714420">
    <property type="component" value="Unassembled WGS sequence"/>
</dbReference>
<feature type="signal peptide" evidence="2">
    <location>
        <begin position="1"/>
        <end position="20"/>
    </location>
</feature>
<keyword evidence="1 2" id="KW-0732">Signal</keyword>
<gene>
    <name evidence="4" type="ORF">HPS56_10405</name>
</gene>
<dbReference type="InterPro" id="IPR027385">
    <property type="entry name" value="Beta-barrel_OMP"/>
</dbReference>
<dbReference type="InterPro" id="IPR011250">
    <property type="entry name" value="OMP/PagP_B-barrel"/>
</dbReference>
<keyword evidence="5" id="KW-1185">Reference proteome</keyword>
<evidence type="ECO:0000313" key="5">
    <source>
        <dbReference type="Proteomes" id="UP000714420"/>
    </source>
</evidence>
<organism evidence="4 5">
    <name type="scientific">Xylanibacter muris</name>
    <dbReference type="NCBI Taxonomy" id="2736290"/>
    <lineage>
        <taxon>Bacteria</taxon>
        <taxon>Pseudomonadati</taxon>
        <taxon>Bacteroidota</taxon>
        <taxon>Bacteroidia</taxon>
        <taxon>Bacteroidales</taxon>
        <taxon>Prevotellaceae</taxon>
        <taxon>Xylanibacter</taxon>
    </lineage>
</organism>
<evidence type="ECO:0000256" key="1">
    <source>
        <dbReference type="ARBA" id="ARBA00022729"/>
    </source>
</evidence>
<accession>A0ABX2AR99</accession>
<evidence type="ECO:0000259" key="3">
    <source>
        <dbReference type="Pfam" id="PF13505"/>
    </source>
</evidence>
<evidence type="ECO:0000256" key="2">
    <source>
        <dbReference type="SAM" id="SignalP"/>
    </source>
</evidence>
<feature type="domain" description="Outer membrane protein beta-barrel" evidence="3">
    <location>
        <begin position="8"/>
        <end position="158"/>
    </location>
</feature>